<name>A0A1I3NJ82_9RHOB</name>
<feature type="transmembrane region" description="Helical" evidence="1">
    <location>
        <begin position="149"/>
        <end position="170"/>
    </location>
</feature>
<dbReference type="Proteomes" id="UP000199630">
    <property type="component" value="Unassembled WGS sequence"/>
</dbReference>
<evidence type="ECO:0008006" key="4">
    <source>
        <dbReference type="Google" id="ProtNLM"/>
    </source>
</evidence>
<evidence type="ECO:0000313" key="3">
    <source>
        <dbReference type="Proteomes" id="UP000199630"/>
    </source>
</evidence>
<keyword evidence="3" id="KW-1185">Reference proteome</keyword>
<feature type="transmembrane region" description="Helical" evidence="1">
    <location>
        <begin position="108"/>
        <end position="129"/>
    </location>
</feature>
<accession>A0A1I3NJ82</accession>
<keyword evidence="1" id="KW-0472">Membrane</keyword>
<dbReference type="InterPro" id="IPR036197">
    <property type="entry name" value="NarG-like_sf"/>
</dbReference>
<dbReference type="AlphaFoldDB" id="A0A1I3NJ82"/>
<keyword evidence="1" id="KW-1133">Transmembrane helix</keyword>
<organism evidence="2 3">
    <name type="scientific">Celeribacter neptunius</name>
    <dbReference type="NCBI Taxonomy" id="588602"/>
    <lineage>
        <taxon>Bacteria</taxon>
        <taxon>Pseudomonadati</taxon>
        <taxon>Pseudomonadota</taxon>
        <taxon>Alphaproteobacteria</taxon>
        <taxon>Rhodobacterales</taxon>
        <taxon>Roseobacteraceae</taxon>
        <taxon>Celeribacter</taxon>
    </lineage>
</organism>
<feature type="transmembrane region" description="Helical" evidence="1">
    <location>
        <begin position="73"/>
        <end position="96"/>
    </location>
</feature>
<evidence type="ECO:0000256" key="1">
    <source>
        <dbReference type="SAM" id="Phobius"/>
    </source>
</evidence>
<sequence length="218" mass="24665">MSLLDFARGPALQWAAVIFVIGMLWRTVGLLLMLRSRPLSKDRKSGLAGAGVKTMFSRFLLPKVFAKRVGFQFLLGWVWHVGFVLTLFFFQVHVLFFKGVFGFSWPALPNAVVLPVAAVTLGILLILLVRRMTNPMLRYISNFNDYSSVIVTLLPFVTGFATFTHIPALAYETLLALHFLSVALLLVWFPFSKLFHVITVLPSRYILGVKFWRRGVEA</sequence>
<evidence type="ECO:0000313" key="2">
    <source>
        <dbReference type="EMBL" id="SFJ09363.1"/>
    </source>
</evidence>
<proteinExistence type="predicted"/>
<dbReference type="Gene3D" id="1.20.950.20">
    <property type="entry name" value="Transmembrane di-heme cytochromes, Chain C"/>
    <property type="match status" value="1"/>
</dbReference>
<feature type="transmembrane region" description="Helical" evidence="1">
    <location>
        <begin position="12"/>
        <end position="34"/>
    </location>
</feature>
<dbReference type="STRING" id="588602.SAMN04487991_1388"/>
<protein>
    <recommendedName>
        <fullName evidence="4">Nitrate reductase gamma subunit</fullName>
    </recommendedName>
</protein>
<dbReference type="SUPFAM" id="SSF103501">
    <property type="entry name" value="Respiratory nitrate reductase 1 gamma chain"/>
    <property type="match status" value="1"/>
</dbReference>
<keyword evidence="1" id="KW-0812">Transmembrane</keyword>
<dbReference type="OrthoDB" id="7872966at2"/>
<feature type="transmembrane region" description="Helical" evidence="1">
    <location>
        <begin position="176"/>
        <end position="201"/>
    </location>
</feature>
<reference evidence="3" key="1">
    <citation type="submission" date="2016-10" db="EMBL/GenBank/DDBJ databases">
        <authorList>
            <person name="Varghese N."/>
            <person name="Submissions S."/>
        </authorList>
    </citation>
    <scope>NUCLEOTIDE SEQUENCE [LARGE SCALE GENOMIC DNA]</scope>
    <source>
        <strain evidence="3">DSM 26471</strain>
    </source>
</reference>
<dbReference type="EMBL" id="FORH01000002">
    <property type="protein sequence ID" value="SFJ09363.1"/>
    <property type="molecule type" value="Genomic_DNA"/>
</dbReference>
<dbReference type="RefSeq" id="WP_090059428.1">
    <property type="nucleotide sequence ID" value="NZ_FORH01000002.1"/>
</dbReference>
<gene>
    <name evidence="2" type="ORF">SAMN04487991_1388</name>
</gene>